<proteinExistence type="inferred from homology"/>
<feature type="active site" description="Proton donor/acceptor" evidence="3">
    <location>
        <position position="532"/>
    </location>
</feature>
<dbReference type="GO" id="GO:0008270">
    <property type="term" value="F:zinc ion binding"/>
    <property type="evidence" value="ECO:0007669"/>
    <property type="project" value="InterPro"/>
</dbReference>
<dbReference type="STRING" id="37360.A0A0G4IVX4"/>
<feature type="domain" description="Peptidase M14" evidence="5">
    <location>
        <begin position="289"/>
        <end position="571"/>
    </location>
</feature>
<dbReference type="SUPFAM" id="SSF53187">
    <property type="entry name" value="Zn-dependent exopeptidases"/>
    <property type="match status" value="1"/>
</dbReference>
<dbReference type="Pfam" id="PF00246">
    <property type="entry name" value="Peptidase_M14"/>
    <property type="match status" value="1"/>
</dbReference>
<dbReference type="GO" id="GO:0004181">
    <property type="term" value="F:metallocarboxypeptidase activity"/>
    <property type="evidence" value="ECO:0007669"/>
    <property type="project" value="InterPro"/>
</dbReference>
<feature type="region of interest" description="Disordered" evidence="4">
    <location>
        <begin position="32"/>
        <end position="114"/>
    </location>
</feature>
<dbReference type="Proteomes" id="UP000039324">
    <property type="component" value="Unassembled WGS sequence"/>
</dbReference>
<dbReference type="PANTHER" id="PTHR12756:SF45">
    <property type="entry name" value="CYTOSOLIC CARBOXYPEPTIDASE NNA1"/>
    <property type="match status" value="1"/>
</dbReference>
<keyword evidence="7" id="KW-1185">Reference proteome</keyword>
<feature type="compositionally biased region" description="Basic residues" evidence="4">
    <location>
        <begin position="610"/>
        <end position="628"/>
    </location>
</feature>
<evidence type="ECO:0000313" key="7">
    <source>
        <dbReference type="Proteomes" id="UP000039324"/>
    </source>
</evidence>
<name>A0A0G4IVX4_PLABS</name>
<organism evidence="6 7">
    <name type="scientific">Plasmodiophora brassicae</name>
    <name type="common">Clubroot disease agent</name>
    <dbReference type="NCBI Taxonomy" id="37360"/>
    <lineage>
        <taxon>Eukaryota</taxon>
        <taxon>Sar</taxon>
        <taxon>Rhizaria</taxon>
        <taxon>Endomyxa</taxon>
        <taxon>Phytomyxea</taxon>
        <taxon>Plasmodiophorida</taxon>
        <taxon>Plasmodiophoridae</taxon>
        <taxon>Plasmodiophora</taxon>
    </lineage>
</organism>
<feature type="region of interest" description="Disordered" evidence="4">
    <location>
        <begin position="597"/>
        <end position="724"/>
    </location>
</feature>
<evidence type="ECO:0000259" key="5">
    <source>
        <dbReference type="PROSITE" id="PS52035"/>
    </source>
</evidence>
<dbReference type="InterPro" id="IPR000834">
    <property type="entry name" value="Peptidase_M14"/>
</dbReference>
<evidence type="ECO:0000256" key="2">
    <source>
        <dbReference type="ARBA" id="ARBA00005988"/>
    </source>
</evidence>
<evidence type="ECO:0000313" key="6">
    <source>
        <dbReference type="EMBL" id="CEO99279.1"/>
    </source>
</evidence>
<evidence type="ECO:0000256" key="1">
    <source>
        <dbReference type="ARBA" id="ARBA00001947"/>
    </source>
</evidence>
<evidence type="ECO:0000256" key="3">
    <source>
        <dbReference type="PROSITE-ProRule" id="PRU01379"/>
    </source>
</evidence>
<feature type="compositionally biased region" description="Polar residues" evidence="4">
    <location>
        <begin position="64"/>
        <end position="78"/>
    </location>
</feature>
<dbReference type="GO" id="GO:0006508">
    <property type="term" value="P:proteolysis"/>
    <property type="evidence" value="ECO:0007669"/>
    <property type="project" value="InterPro"/>
</dbReference>
<gene>
    <name evidence="6" type="ORF">PBRA_001185</name>
</gene>
<dbReference type="Gene3D" id="2.60.40.3120">
    <property type="match status" value="1"/>
</dbReference>
<protein>
    <recommendedName>
        <fullName evidence="5">Peptidase M14 domain-containing protein</fullName>
    </recommendedName>
</protein>
<dbReference type="Gene3D" id="3.40.630.10">
    <property type="entry name" value="Zn peptidases"/>
    <property type="match status" value="1"/>
</dbReference>
<dbReference type="OMA" id="MHIGHEI"/>
<accession>A0A0G4IVX4</accession>
<dbReference type="PANTHER" id="PTHR12756">
    <property type="entry name" value="CYTOSOLIC CARBOXYPEPTIDASE"/>
    <property type="match status" value="1"/>
</dbReference>
<reference evidence="6 7" key="1">
    <citation type="submission" date="2015-02" db="EMBL/GenBank/DDBJ databases">
        <authorList>
            <person name="Chooi Y.-H."/>
        </authorList>
    </citation>
    <scope>NUCLEOTIDE SEQUENCE [LARGE SCALE GENOMIC DNA]</scope>
    <source>
        <strain evidence="6">E3</strain>
    </source>
</reference>
<dbReference type="AlphaFoldDB" id="A0A0G4IVX4"/>
<comment type="cofactor">
    <cofactor evidence="1">
        <name>Zn(2+)</name>
        <dbReference type="ChEBI" id="CHEBI:29105"/>
    </cofactor>
</comment>
<dbReference type="PROSITE" id="PS52035">
    <property type="entry name" value="PEPTIDASE_M14"/>
    <property type="match status" value="1"/>
</dbReference>
<comment type="similarity">
    <text evidence="2 3">Belongs to the peptidase M14 family.</text>
</comment>
<sequence length="724" mass="81786">MSKPLSLTLLEKAEVKRRIYSRFREALSQANEEAPKTMHIPNNVYLRTAPPSPSPELDRDESRSSLGTFNETPPSVSAQLPPPDRTSPAGELYTDEPYHDGSSSAVEGEQRPQASRLVYDSARLDKTPLPGTSQTDLIFESRFECGNLRRAWRRVKEPEDCGGVYDLYLRPDDCSASHTQWFYFRIGNLRPYVPYHVNIVNFQKPTSLFQQVTLDSKQRACSFLTIRAQGMRILMYSEGRGWYRGGKDISYCRNSLRTGRYQASRPYHSLSFTLQTDGDTTTLYLAYSYPYSYTALQQYLRDLMEEPARRKFCRRDVLCRSLAGNIVDIVTVTDFTKSEDMSTRKGVVITARVHPGESNSSWTLEGFLTFLTGCSPQAKRLRELFVFKVIPMLNPDGVINGSYRCGGSLDGSDLNRIWHSPSKKCHPTVFAAKQVIRRLSDERGLFVFVDLHGHSRRHNMFIYGCPPTPAAVEQVSTAVAHVSEQVFPRMLWRQAENFSFQDCKFTIQKSKENTARAVVNREFNCLNSFTLETSFSGADQGSRAGFHFNQRHYQEMGEQFCHCLLAYAEGSPSNSLQIAEQELLAYYPVTEEPQKPIVEGGRACREGRQPKKVRSKSRSTSSKRRPKLASHSPPTAPSTKGDNDPFGLLGENETGTGHNAAEYQRVAVSRVEHRTSTSVEVRGRSSRTTSKKSSQSLSRTFSALAVRSSESREAAKINQRKQSR</sequence>
<dbReference type="InterPro" id="IPR050821">
    <property type="entry name" value="Cytosolic_carboxypeptidase"/>
</dbReference>
<dbReference type="OrthoDB" id="10253041at2759"/>
<dbReference type="EMBL" id="CDSF01000090">
    <property type="protein sequence ID" value="CEO99279.1"/>
    <property type="molecule type" value="Genomic_DNA"/>
</dbReference>
<feature type="compositionally biased region" description="Low complexity" evidence="4">
    <location>
        <begin position="686"/>
        <end position="702"/>
    </location>
</feature>
<dbReference type="InterPro" id="IPR040626">
    <property type="entry name" value="Pepdidase_M14_N"/>
</dbReference>
<evidence type="ECO:0000256" key="4">
    <source>
        <dbReference type="SAM" id="MobiDB-lite"/>
    </source>
</evidence>
<dbReference type="Pfam" id="PF18027">
    <property type="entry name" value="Pepdidase_M14_N"/>
    <property type="match status" value="1"/>
</dbReference>